<proteinExistence type="predicted"/>
<organism evidence="1 2">
    <name type="scientific">Arthroderma otae (strain ATCC MYA-4605 / CBS 113480)</name>
    <name type="common">Microsporum canis</name>
    <dbReference type="NCBI Taxonomy" id="554155"/>
    <lineage>
        <taxon>Eukaryota</taxon>
        <taxon>Fungi</taxon>
        <taxon>Dikarya</taxon>
        <taxon>Ascomycota</taxon>
        <taxon>Pezizomycotina</taxon>
        <taxon>Eurotiomycetes</taxon>
        <taxon>Eurotiomycetidae</taxon>
        <taxon>Onygenales</taxon>
        <taxon>Arthrodermataceae</taxon>
        <taxon>Microsporum</taxon>
    </lineage>
</organism>
<dbReference type="AlphaFoldDB" id="C5FCR7"/>
<evidence type="ECO:0000313" key="1">
    <source>
        <dbReference type="EMBL" id="EEQ27601.1"/>
    </source>
</evidence>
<dbReference type="EMBL" id="DS995701">
    <property type="protein sequence ID" value="EEQ27601.1"/>
    <property type="molecule type" value="Genomic_DNA"/>
</dbReference>
<dbReference type="OrthoDB" id="76567at2759"/>
<dbReference type="HOGENOM" id="CLU_058490_3_1_1"/>
<keyword evidence="2" id="KW-1185">Reference proteome</keyword>
<dbReference type="eggNOG" id="ENOG502T6QT">
    <property type="taxonomic scope" value="Eukaryota"/>
</dbReference>
<dbReference type="RefSeq" id="XP_002850385.1">
    <property type="nucleotide sequence ID" value="XM_002850339.1"/>
</dbReference>
<reference evidence="2" key="1">
    <citation type="journal article" date="2012" name="MBio">
        <title>Comparative genome analysis of Trichophyton rubrum and related dermatophytes reveals candidate genes involved in infection.</title>
        <authorList>
            <person name="Martinez D.A."/>
            <person name="Oliver B.G."/>
            <person name="Graeser Y."/>
            <person name="Goldberg J.M."/>
            <person name="Li W."/>
            <person name="Martinez-Rossi N.M."/>
            <person name="Monod M."/>
            <person name="Shelest E."/>
            <person name="Barton R.C."/>
            <person name="Birch E."/>
            <person name="Brakhage A.A."/>
            <person name="Chen Z."/>
            <person name="Gurr S.J."/>
            <person name="Heiman D."/>
            <person name="Heitman J."/>
            <person name="Kosti I."/>
            <person name="Rossi A."/>
            <person name="Saif S."/>
            <person name="Samalova M."/>
            <person name="Saunders C.W."/>
            <person name="Shea T."/>
            <person name="Summerbell R.C."/>
            <person name="Xu J."/>
            <person name="Young S."/>
            <person name="Zeng Q."/>
            <person name="Birren B.W."/>
            <person name="Cuomo C.A."/>
            <person name="White T.C."/>
        </authorList>
    </citation>
    <scope>NUCLEOTIDE SEQUENCE [LARGE SCALE GENOMIC DNA]</scope>
    <source>
        <strain evidence="2">ATCC MYA-4605 / CBS 113480</strain>
    </source>
</reference>
<gene>
    <name evidence="1" type="ORF">MCYG_00489</name>
</gene>
<evidence type="ECO:0000313" key="2">
    <source>
        <dbReference type="Proteomes" id="UP000002035"/>
    </source>
</evidence>
<dbReference type="VEuPathDB" id="FungiDB:MCYG_00489"/>
<accession>C5FCR7</accession>
<protein>
    <submittedName>
        <fullName evidence="1">Uncharacterized protein</fullName>
    </submittedName>
</protein>
<sequence length="293" mass="32775">MSRLGVAPTPRGIPRWKLLEGLPEGTPRVEYSNMEELHSVIEAQAGECYRDNTCSPFLIVLGIPDTVLEEFDSIYQDKGPRVSANIHEKTLIIETMVGHSHERLTQRIGRHVTEMLLQMGIRKELGELGAGRDETQGLVYVKEPDLSWVLDGEQWPTLVLEVGWSEKAEKLASDAHGWLETEGSATEVVITAKLDQDCAHIDFAVWELASEPARTTRSYRKSAQQTQRVEVSRKGGDITASSSLVVSFKKIFRREPAADQEGDLIFTKERLIDIAEWAWAEVGSELADYEQAG</sequence>
<dbReference type="GeneID" id="9225607"/>
<name>C5FCR7_ARTOC</name>
<dbReference type="Proteomes" id="UP000002035">
    <property type="component" value="Unassembled WGS sequence"/>
</dbReference>
<dbReference type="OMA" id="KKWEHSI"/>